<evidence type="ECO:0000256" key="2">
    <source>
        <dbReference type="ARBA" id="ARBA00004613"/>
    </source>
</evidence>
<organism evidence="18 19">
    <name type="scientific">Coprinopsis cinerea (strain Okayama-7 / 130 / ATCC MYA-4618 / FGSC 9003)</name>
    <name type="common">Inky cap fungus</name>
    <name type="synonym">Hormographiella aspergillata</name>
    <dbReference type="NCBI Taxonomy" id="240176"/>
    <lineage>
        <taxon>Eukaryota</taxon>
        <taxon>Fungi</taxon>
        <taxon>Dikarya</taxon>
        <taxon>Basidiomycota</taxon>
        <taxon>Agaricomycotina</taxon>
        <taxon>Agaricomycetes</taxon>
        <taxon>Agaricomycetidae</taxon>
        <taxon>Agaricales</taxon>
        <taxon>Agaricineae</taxon>
        <taxon>Psathyrellaceae</taxon>
        <taxon>Coprinopsis</taxon>
    </lineage>
</organism>
<dbReference type="Pfam" id="PF05199">
    <property type="entry name" value="GMC_oxred_C"/>
    <property type="match status" value="1"/>
</dbReference>
<evidence type="ECO:0000256" key="11">
    <source>
        <dbReference type="ARBA" id="ARBA00034010"/>
    </source>
</evidence>
<evidence type="ECO:0000256" key="8">
    <source>
        <dbReference type="ARBA" id="ARBA00022827"/>
    </source>
</evidence>
<dbReference type="SUPFAM" id="SSF54373">
    <property type="entry name" value="FAD-linked reductases, C-terminal domain"/>
    <property type="match status" value="1"/>
</dbReference>
<evidence type="ECO:0000256" key="13">
    <source>
        <dbReference type="ARBA" id="ARBA00034050"/>
    </source>
</evidence>
<keyword evidence="19" id="KW-1185">Reference proteome</keyword>
<comment type="catalytic activity">
    <reaction evidence="12">
        <text>pyranose + acceptor = pyranos-3-ulose + reduced acceptor.</text>
        <dbReference type="EC" id="1.1.99.29"/>
    </reaction>
</comment>
<reference evidence="18 19" key="1">
    <citation type="journal article" date="2010" name="Proc. Natl. Acad. Sci. U.S.A.">
        <title>Insights into evolution of multicellular fungi from the assembled chromosomes of the mushroom Coprinopsis cinerea (Coprinus cinereus).</title>
        <authorList>
            <person name="Stajich J.E."/>
            <person name="Wilke S.K."/>
            <person name="Ahren D."/>
            <person name="Au C.H."/>
            <person name="Birren B.W."/>
            <person name="Borodovsky M."/>
            <person name="Burns C."/>
            <person name="Canback B."/>
            <person name="Casselton L.A."/>
            <person name="Cheng C.K."/>
            <person name="Deng J."/>
            <person name="Dietrich F.S."/>
            <person name="Fargo D.C."/>
            <person name="Farman M.L."/>
            <person name="Gathman A.C."/>
            <person name="Goldberg J."/>
            <person name="Guigo R."/>
            <person name="Hoegger P.J."/>
            <person name="Hooker J.B."/>
            <person name="Huggins A."/>
            <person name="James T.Y."/>
            <person name="Kamada T."/>
            <person name="Kilaru S."/>
            <person name="Kodira C."/>
            <person name="Kues U."/>
            <person name="Kupfer D."/>
            <person name="Kwan H.S."/>
            <person name="Lomsadze A."/>
            <person name="Li W."/>
            <person name="Lilly W.W."/>
            <person name="Ma L.J."/>
            <person name="Mackey A.J."/>
            <person name="Manning G."/>
            <person name="Martin F."/>
            <person name="Muraguchi H."/>
            <person name="Natvig D.O."/>
            <person name="Palmerini H."/>
            <person name="Ramesh M.A."/>
            <person name="Rehmeyer C.J."/>
            <person name="Roe B.A."/>
            <person name="Shenoy N."/>
            <person name="Stanke M."/>
            <person name="Ter-Hovhannisyan V."/>
            <person name="Tunlid A."/>
            <person name="Velagapudi R."/>
            <person name="Vision T.J."/>
            <person name="Zeng Q."/>
            <person name="Zolan M.E."/>
            <person name="Pukkila P.J."/>
        </authorList>
    </citation>
    <scope>NUCLEOTIDE SEQUENCE [LARGE SCALE GENOMIC DNA]</scope>
    <source>
        <strain evidence="19">Okayama-7 / 130 / ATCC MYA-4618 / FGSC 9003</strain>
    </source>
</reference>
<sequence>MSANNTPPLSPSSNEGIENLQIPAFWNRLDKRYDWNYSTTPQAGLDGRSVEYRRGWVVGGSSSINACGYTRGAKDDYDLWARITKDKRWSWEAMWPYLLRNENWTLPIGGRDPAGQFDPRYHDTKGNVRVALAWDGPNAHDLRALEAATSKEMKVNEDFRFNLDMNDGSPRGVGWNQFTAGGGERSSAATAYLPTHVRERPNLTILLNTLVLRVLPSREGEGGQLDVRSVELAPMIARSGGRSSSGTLSPALQALASDLSSAVVTPNSTRTVTASKELILSAGAINSPHILLLSGIGNRTELEEVGVDVVHDLPGVGKGMSDHVNVVVRWRANVSAEVIDEDQALLQWRTNRTGPFSKATDHLYLYFRLPDNSSVFETWKDPSPGRGSAHFELPLEKSAPEIPGYMAFLTPYSRGTVTLSSSNPYDPPLIDPNFLSHPFDLAAITEGIRTANAFYSSPSFKRDNYIMEFIGPDPDKLSKEEFEREIKKTMGSFLHAVGTTAMGPWGVDDDNDGDGAKGVGGRVVDPEFRVRGVKGSRVVDAGVIPYVPSGHTQAPVYIVAERAVDFIRETWM</sequence>
<keyword evidence="6" id="KW-0964">Secreted</keyword>
<feature type="domain" description="Glucose-methanol-choline oxidoreductase N-terminal" evidence="17">
    <location>
        <begin position="283"/>
        <end position="297"/>
    </location>
</feature>
<evidence type="ECO:0000256" key="10">
    <source>
        <dbReference type="ARBA" id="ARBA00033986"/>
    </source>
</evidence>
<dbReference type="OrthoDB" id="269227at2759"/>
<evidence type="ECO:0000256" key="4">
    <source>
        <dbReference type="ARBA" id="ARBA00011245"/>
    </source>
</evidence>
<dbReference type="PANTHER" id="PTHR11552:SF147">
    <property type="entry name" value="CHOLINE DEHYDROGENASE, MITOCHONDRIAL"/>
    <property type="match status" value="1"/>
</dbReference>
<dbReference type="Pfam" id="PF00732">
    <property type="entry name" value="GMC_oxred_N"/>
    <property type="match status" value="2"/>
</dbReference>
<comment type="catalytic activity">
    <reaction evidence="11">
        <text>pyranose + acceptor = pyranos-2,3-diulose + reduced acceptor.</text>
        <dbReference type="EC" id="1.1.99.29"/>
    </reaction>
</comment>
<dbReference type="InParanoid" id="A8N499"/>
<dbReference type="OMA" id="PWHEDIF"/>
<comment type="function">
    <text evidence="9">Catalyzes the single-oxidation or sequential double oxidation reaction of carbohydrates primarily at carbon-2 and/or carbon-3 with the concomitant reduction of the flavin. The enzyme exhibits a broad sugar substrate specificity, oxidizing different aldopyranoses to the corresponding C-1, C-2, C-3 or C-1,2, C-2,3 and C-3,4 (di)dehydro sugars with substrate-specific regioselectivity. Accepts only a narrow range of electron acceptors such as substituted benzoquinones and complexed metal ions and reacts extremely slowly with O(2) as acceptor. May play a role in the natural recycling of plant matter by oxidizing all major monosaccharides in lignocellulose and by reducing quinone compounds or reactive radical species generated during lignin depolymerization.</text>
</comment>
<dbReference type="SUPFAM" id="SSF51905">
    <property type="entry name" value="FAD/NAD(P)-binding domain"/>
    <property type="match status" value="1"/>
</dbReference>
<dbReference type="VEuPathDB" id="FungiDB:CC1G_11430"/>
<evidence type="ECO:0000256" key="15">
    <source>
        <dbReference type="PIRSR" id="PIRSR000137-1"/>
    </source>
</evidence>
<dbReference type="KEGG" id="cci:CC1G_11430"/>
<feature type="binding site" evidence="16">
    <location>
        <position position="57"/>
    </location>
    <ligand>
        <name>FAD</name>
        <dbReference type="ChEBI" id="CHEBI:57692"/>
    </ligand>
</feature>
<evidence type="ECO:0000256" key="9">
    <source>
        <dbReference type="ARBA" id="ARBA00024699"/>
    </source>
</evidence>
<dbReference type="InterPro" id="IPR000172">
    <property type="entry name" value="GMC_OxRdtase_N"/>
</dbReference>
<evidence type="ECO:0000256" key="7">
    <source>
        <dbReference type="ARBA" id="ARBA00022630"/>
    </source>
</evidence>
<evidence type="ECO:0000256" key="6">
    <source>
        <dbReference type="ARBA" id="ARBA00022525"/>
    </source>
</evidence>
<evidence type="ECO:0000313" key="18">
    <source>
        <dbReference type="EMBL" id="EAU92145.2"/>
    </source>
</evidence>
<evidence type="ECO:0000256" key="16">
    <source>
        <dbReference type="PIRSR" id="PIRSR000137-2"/>
    </source>
</evidence>
<dbReference type="AlphaFoldDB" id="A8N499"/>
<evidence type="ECO:0000256" key="5">
    <source>
        <dbReference type="ARBA" id="ARBA00013177"/>
    </source>
</evidence>
<comment type="subunit">
    <text evidence="4">Monomer.</text>
</comment>
<evidence type="ECO:0000256" key="12">
    <source>
        <dbReference type="ARBA" id="ARBA00034029"/>
    </source>
</evidence>
<dbReference type="Proteomes" id="UP000001861">
    <property type="component" value="Unassembled WGS sequence"/>
</dbReference>
<keyword evidence="8 16" id="KW-0274">FAD</keyword>
<feature type="active site" description="Proton donor" evidence="15">
    <location>
        <position position="495"/>
    </location>
</feature>
<dbReference type="PIRSF" id="PIRSF000137">
    <property type="entry name" value="Alcohol_oxidase"/>
    <property type="match status" value="1"/>
</dbReference>
<comment type="caution">
    <text evidence="18">The sequence shown here is derived from an EMBL/GenBank/DDBJ whole genome shotgun (WGS) entry which is preliminary data.</text>
</comment>
<gene>
    <name evidence="18" type="ORF">CC1G_11430</name>
</gene>
<comment type="cofactor">
    <cofactor evidence="1 16">
        <name>FAD</name>
        <dbReference type="ChEBI" id="CHEBI:57692"/>
    </cofactor>
</comment>
<dbReference type="GO" id="GO:0033718">
    <property type="term" value="F:pyranose dehydrogenase (acceptor) activity"/>
    <property type="evidence" value="ECO:0007669"/>
    <property type="project" value="UniProtKB-EC"/>
</dbReference>
<dbReference type="Gene3D" id="3.50.50.60">
    <property type="entry name" value="FAD/NAD(P)-binding domain"/>
    <property type="match status" value="1"/>
</dbReference>
<evidence type="ECO:0000256" key="3">
    <source>
        <dbReference type="ARBA" id="ARBA00010790"/>
    </source>
</evidence>
<comment type="catalytic activity">
    <reaction evidence="14">
        <text>a pyranoside + acceptor = a pyranosid-3,4-diulose + reduced acceptor.</text>
        <dbReference type="EC" id="1.1.99.29"/>
    </reaction>
</comment>
<dbReference type="Gene3D" id="3.30.560.10">
    <property type="entry name" value="Glucose Oxidase, domain 3"/>
    <property type="match status" value="1"/>
</dbReference>
<dbReference type="InterPro" id="IPR012132">
    <property type="entry name" value="GMC_OxRdtase"/>
</dbReference>
<keyword evidence="7" id="KW-0285">Flavoprotein</keyword>
<proteinExistence type="inferred from homology"/>
<comment type="catalytic activity">
    <reaction evidence="13">
        <text>a pyranoside + acceptor = a pyranosid-3-ulose + reduced acceptor.</text>
        <dbReference type="EC" id="1.1.99.29"/>
    </reaction>
</comment>
<dbReference type="eggNOG" id="KOG1238">
    <property type="taxonomic scope" value="Eukaryota"/>
</dbReference>
<comment type="subcellular location">
    <subcellularLocation>
        <location evidence="2">Secreted</location>
    </subcellularLocation>
</comment>
<dbReference type="GeneID" id="6006127"/>
<comment type="similarity">
    <text evidence="3">Belongs to the GMC oxidoreductase family.</text>
</comment>
<evidence type="ECO:0000256" key="1">
    <source>
        <dbReference type="ARBA" id="ARBA00001974"/>
    </source>
</evidence>
<dbReference type="EMBL" id="AACS02000001">
    <property type="protein sequence ID" value="EAU92145.2"/>
    <property type="molecule type" value="Genomic_DNA"/>
</dbReference>
<accession>A8N499</accession>
<dbReference type="PROSITE" id="PS00624">
    <property type="entry name" value="GMC_OXRED_2"/>
    <property type="match status" value="1"/>
</dbReference>
<feature type="binding site" evidence="16">
    <location>
        <position position="211"/>
    </location>
    <ligand>
        <name>FAD</name>
        <dbReference type="ChEBI" id="CHEBI:57692"/>
    </ligand>
</feature>
<dbReference type="EC" id="1.1.99.29" evidence="5"/>
<dbReference type="PANTHER" id="PTHR11552">
    <property type="entry name" value="GLUCOSE-METHANOL-CHOLINE GMC OXIDOREDUCTASE"/>
    <property type="match status" value="1"/>
</dbReference>
<dbReference type="InterPro" id="IPR007867">
    <property type="entry name" value="GMC_OxRtase_C"/>
</dbReference>
<dbReference type="GO" id="GO:0005576">
    <property type="term" value="C:extracellular region"/>
    <property type="evidence" value="ECO:0007669"/>
    <property type="project" value="UniProtKB-SubCell"/>
</dbReference>
<evidence type="ECO:0000259" key="17">
    <source>
        <dbReference type="PROSITE" id="PS00624"/>
    </source>
</evidence>
<protein>
    <recommendedName>
        <fullName evidence="5">pyranose dehydrogenase (acceptor)</fullName>
        <ecNumber evidence="5">1.1.99.29</ecNumber>
    </recommendedName>
</protein>
<evidence type="ECO:0000256" key="14">
    <source>
        <dbReference type="ARBA" id="ARBA00034059"/>
    </source>
</evidence>
<dbReference type="RefSeq" id="XP_001829694.2">
    <property type="nucleotide sequence ID" value="XM_001829642.2"/>
</dbReference>
<dbReference type="HOGENOM" id="CLU_002865_6_3_1"/>
<dbReference type="GO" id="GO:0050660">
    <property type="term" value="F:flavin adenine dinucleotide binding"/>
    <property type="evidence" value="ECO:0007669"/>
    <property type="project" value="InterPro"/>
</dbReference>
<name>A8N499_COPC7</name>
<comment type="catalytic activity">
    <reaction evidence="10">
        <text>pyranose + acceptor = pyranos-2-ulose + reduced acceptor.</text>
        <dbReference type="EC" id="1.1.99.29"/>
    </reaction>
</comment>
<dbReference type="InterPro" id="IPR036188">
    <property type="entry name" value="FAD/NAD-bd_sf"/>
</dbReference>
<evidence type="ECO:0000313" key="19">
    <source>
        <dbReference type="Proteomes" id="UP000001861"/>
    </source>
</evidence>
<feature type="active site" description="Proton acceptor" evidence="15">
    <location>
        <position position="551"/>
    </location>
</feature>